<sequence>MHPPLPLPALAALAAAAALLLALAALVLLSPRPRAPTAAERRFTDAASGARRRFPALAAAPTPAGSGDDAKADGDARDAADAAADAPRIALSVVVPAFREEARLPAMLAEAVEYLDRRLDATTTTVAAAKPRTRAAAAAAATSPQFAYEIIIVDDGSGDRTSEVALALARQHAARRPAAQYPRREIRIMTLERNRGKGGAVTQGILASRGDLMLFVDADGASKFADIDKLEAELRSIKRGGRGIAVGSRAHMVNTEAVVKRSFIRNFLMRCFHLAVYILGIKTIKDTQCGFKLFTRDAAADVFPNMHVEGWIFDIEILVIAYSVGIPVVEVPISWHEVDGSKVSLLRDSIQMLVQLLMIRLNYLLGLWSVPSQKPARGAGRAARK</sequence>
<evidence type="ECO:0000256" key="13">
    <source>
        <dbReference type="SAM" id="MobiDB-lite"/>
    </source>
</evidence>
<evidence type="ECO:0000256" key="7">
    <source>
        <dbReference type="ARBA" id="ARBA00022692"/>
    </source>
</evidence>
<evidence type="ECO:0000256" key="11">
    <source>
        <dbReference type="ARBA" id="ARBA00023136"/>
    </source>
</evidence>
<comment type="subcellular location">
    <subcellularLocation>
        <location evidence="1">Endoplasmic reticulum membrane</location>
        <topology evidence="1">Single-pass membrane protein</topology>
    </subcellularLocation>
</comment>
<evidence type="ECO:0000313" key="16">
    <source>
        <dbReference type="Proteomes" id="UP001527925"/>
    </source>
</evidence>
<evidence type="ECO:0000256" key="9">
    <source>
        <dbReference type="ARBA" id="ARBA00022968"/>
    </source>
</evidence>
<evidence type="ECO:0000256" key="10">
    <source>
        <dbReference type="ARBA" id="ARBA00022989"/>
    </source>
</evidence>
<keyword evidence="9" id="KW-0735">Signal-anchor</keyword>
<comment type="pathway">
    <text evidence="2">Protein modification; protein glycosylation.</text>
</comment>
<dbReference type="InterPro" id="IPR029044">
    <property type="entry name" value="Nucleotide-diphossugar_trans"/>
</dbReference>
<comment type="caution">
    <text evidence="15">The sequence shown here is derived from an EMBL/GenBank/DDBJ whole genome shotgun (WGS) entry which is preliminary data.</text>
</comment>
<evidence type="ECO:0000256" key="5">
    <source>
        <dbReference type="ARBA" id="ARBA00022676"/>
    </source>
</evidence>
<dbReference type="InterPro" id="IPR035518">
    <property type="entry name" value="DPG_synthase"/>
</dbReference>
<dbReference type="Gene3D" id="3.90.550.10">
    <property type="entry name" value="Spore Coat Polysaccharide Biosynthesis Protein SpsA, Chain A"/>
    <property type="match status" value="1"/>
</dbReference>
<accession>A0ABR4N129</accession>
<keyword evidence="10" id="KW-1133">Transmembrane helix</keyword>
<dbReference type="EC" id="2.4.1.117" evidence="4"/>
<keyword evidence="6 15" id="KW-0808">Transferase</keyword>
<evidence type="ECO:0000256" key="8">
    <source>
        <dbReference type="ARBA" id="ARBA00022824"/>
    </source>
</evidence>
<feature type="compositionally biased region" description="Basic and acidic residues" evidence="13">
    <location>
        <begin position="68"/>
        <end position="79"/>
    </location>
</feature>
<feature type="domain" description="Glycosyltransferase 2-like" evidence="14">
    <location>
        <begin position="92"/>
        <end position="302"/>
    </location>
</feature>
<keyword evidence="5 15" id="KW-0328">Glycosyltransferase</keyword>
<evidence type="ECO:0000256" key="6">
    <source>
        <dbReference type="ARBA" id="ARBA00022679"/>
    </source>
</evidence>
<name>A0ABR4N129_9FUNG</name>
<dbReference type="CDD" id="cd04188">
    <property type="entry name" value="DPG_synthase"/>
    <property type="match status" value="1"/>
</dbReference>
<evidence type="ECO:0000256" key="1">
    <source>
        <dbReference type="ARBA" id="ARBA00004389"/>
    </source>
</evidence>
<keyword evidence="16" id="KW-1185">Reference proteome</keyword>
<evidence type="ECO:0000259" key="14">
    <source>
        <dbReference type="Pfam" id="PF00535"/>
    </source>
</evidence>
<dbReference type="EMBL" id="JADGIZ020000049">
    <property type="protein sequence ID" value="KAL2913230.1"/>
    <property type="molecule type" value="Genomic_DNA"/>
</dbReference>
<dbReference type="PANTHER" id="PTHR10859">
    <property type="entry name" value="GLYCOSYL TRANSFERASE"/>
    <property type="match status" value="1"/>
</dbReference>
<dbReference type="InterPro" id="IPR001173">
    <property type="entry name" value="Glyco_trans_2-like"/>
</dbReference>
<dbReference type="SUPFAM" id="SSF53448">
    <property type="entry name" value="Nucleotide-diphospho-sugar transferases"/>
    <property type="match status" value="1"/>
</dbReference>
<evidence type="ECO:0000256" key="4">
    <source>
        <dbReference type="ARBA" id="ARBA00012583"/>
    </source>
</evidence>
<dbReference type="Pfam" id="PF00535">
    <property type="entry name" value="Glycos_transf_2"/>
    <property type="match status" value="1"/>
</dbReference>
<protein>
    <recommendedName>
        <fullName evidence="4">dolichyl-phosphate beta-glucosyltransferase</fullName>
        <ecNumber evidence="4">2.4.1.117</ecNumber>
    </recommendedName>
</protein>
<evidence type="ECO:0000313" key="15">
    <source>
        <dbReference type="EMBL" id="KAL2913230.1"/>
    </source>
</evidence>
<evidence type="ECO:0000256" key="3">
    <source>
        <dbReference type="ARBA" id="ARBA00006739"/>
    </source>
</evidence>
<keyword evidence="7" id="KW-0812">Transmembrane</keyword>
<gene>
    <name evidence="15" type="primary">ALG5</name>
    <name evidence="15" type="ORF">HK105_207232</name>
</gene>
<dbReference type="PANTHER" id="PTHR10859:SF91">
    <property type="entry name" value="DOLICHYL-PHOSPHATE BETA-GLUCOSYLTRANSFERASE"/>
    <property type="match status" value="1"/>
</dbReference>
<reference evidence="15 16" key="1">
    <citation type="submission" date="2023-09" db="EMBL/GenBank/DDBJ databases">
        <title>Pangenome analysis of Batrachochytrium dendrobatidis and related Chytrids.</title>
        <authorList>
            <person name="Yacoub M.N."/>
            <person name="Stajich J.E."/>
            <person name="James T.Y."/>
        </authorList>
    </citation>
    <scope>NUCLEOTIDE SEQUENCE [LARGE SCALE GENOMIC DNA]</scope>
    <source>
        <strain evidence="15 16">JEL0888</strain>
    </source>
</reference>
<evidence type="ECO:0000256" key="2">
    <source>
        <dbReference type="ARBA" id="ARBA00004922"/>
    </source>
</evidence>
<comment type="similarity">
    <text evidence="3">Belongs to the glycosyltransferase 2 family.</text>
</comment>
<organism evidence="15 16">
    <name type="scientific">Polyrhizophydium stewartii</name>
    <dbReference type="NCBI Taxonomy" id="2732419"/>
    <lineage>
        <taxon>Eukaryota</taxon>
        <taxon>Fungi</taxon>
        <taxon>Fungi incertae sedis</taxon>
        <taxon>Chytridiomycota</taxon>
        <taxon>Chytridiomycota incertae sedis</taxon>
        <taxon>Chytridiomycetes</taxon>
        <taxon>Rhizophydiales</taxon>
        <taxon>Rhizophydiales incertae sedis</taxon>
        <taxon>Polyrhizophydium</taxon>
    </lineage>
</organism>
<dbReference type="Proteomes" id="UP001527925">
    <property type="component" value="Unassembled WGS sequence"/>
</dbReference>
<keyword evidence="11" id="KW-0472">Membrane</keyword>
<evidence type="ECO:0000256" key="12">
    <source>
        <dbReference type="ARBA" id="ARBA00045097"/>
    </source>
</evidence>
<dbReference type="GO" id="GO:0004581">
    <property type="term" value="F:dolichyl-phosphate beta-glucosyltransferase activity"/>
    <property type="evidence" value="ECO:0007669"/>
    <property type="project" value="UniProtKB-EC"/>
</dbReference>
<feature type="compositionally biased region" description="Low complexity" evidence="13">
    <location>
        <begin position="55"/>
        <end position="67"/>
    </location>
</feature>
<proteinExistence type="inferred from homology"/>
<comment type="catalytic activity">
    <reaction evidence="12">
        <text>a di-trans,poly-cis-dolichyl phosphate + UDP-alpha-D-glucose = a di-trans,poly-cis-dolichyl beta-D-glucosyl phosphate + UDP</text>
        <dbReference type="Rhea" id="RHEA:15401"/>
        <dbReference type="Rhea" id="RHEA-COMP:19498"/>
        <dbReference type="Rhea" id="RHEA-COMP:19502"/>
        <dbReference type="ChEBI" id="CHEBI:57525"/>
        <dbReference type="ChEBI" id="CHEBI:57683"/>
        <dbReference type="ChEBI" id="CHEBI:58223"/>
        <dbReference type="ChEBI" id="CHEBI:58885"/>
        <dbReference type="EC" id="2.4.1.117"/>
    </reaction>
    <physiologicalReaction direction="left-to-right" evidence="12">
        <dbReference type="Rhea" id="RHEA:15402"/>
    </physiologicalReaction>
</comment>
<keyword evidence="8" id="KW-0256">Endoplasmic reticulum</keyword>
<feature type="region of interest" description="Disordered" evidence="13">
    <location>
        <begin position="54"/>
        <end position="79"/>
    </location>
</feature>